<name>A0A250B3R0_9GAMM</name>
<feature type="domain" description="NlpE C-terminal OB" evidence="2">
    <location>
        <begin position="137"/>
        <end position="225"/>
    </location>
</feature>
<dbReference type="InterPro" id="IPR043176">
    <property type="entry name" value="NlpE_N_sf"/>
</dbReference>
<dbReference type="Gene3D" id="2.40.50.540">
    <property type="match status" value="1"/>
</dbReference>
<dbReference type="Pfam" id="PF04170">
    <property type="entry name" value="NlpE"/>
    <property type="match status" value="1"/>
</dbReference>
<keyword evidence="1" id="KW-0732">Signal</keyword>
<feature type="signal peptide" evidence="1">
    <location>
        <begin position="1"/>
        <end position="19"/>
    </location>
</feature>
<accession>A0A250B3R0</accession>
<feature type="chain" id="PRO_5012445179" evidence="1">
    <location>
        <begin position="20"/>
        <end position="228"/>
    </location>
</feature>
<dbReference type="Pfam" id="PF17185">
    <property type="entry name" value="NlpE_C"/>
    <property type="match status" value="1"/>
</dbReference>
<dbReference type="PROSITE" id="PS51257">
    <property type="entry name" value="PROKAR_LIPOPROTEIN"/>
    <property type="match status" value="1"/>
</dbReference>
<dbReference type="InterPro" id="IPR038139">
    <property type="entry name" value="NlpE_C_sf"/>
</dbReference>
<reference evidence="3 4" key="1">
    <citation type="submission" date="2016-01" db="EMBL/GenBank/DDBJ databases">
        <authorList>
            <person name="Oliw E.H."/>
        </authorList>
    </citation>
    <scope>NUCLEOTIDE SEQUENCE [LARGE SCALE GENOMIC DNA]</scope>
    <source>
        <strain evidence="3 4">FRB97</strain>
    </source>
</reference>
<dbReference type="InterPro" id="IPR007298">
    <property type="entry name" value="Cu-R_lipoprotein_NlpE"/>
</dbReference>
<dbReference type="KEGG" id="gqu:AWC35_16915"/>
<proteinExistence type="predicted"/>
<evidence type="ECO:0000313" key="3">
    <source>
        <dbReference type="EMBL" id="ATA20888.1"/>
    </source>
</evidence>
<evidence type="ECO:0000259" key="2">
    <source>
        <dbReference type="Pfam" id="PF17185"/>
    </source>
</evidence>
<evidence type="ECO:0000313" key="4">
    <source>
        <dbReference type="Proteomes" id="UP000217182"/>
    </source>
</evidence>
<keyword evidence="4" id="KW-1185">Reference proteome</keyword>
<dbReference type="AlphaFoldDB" id="A0A250B3R0"/>
<dbReference type="OrthoDB" id="5348860at2"/>
<organism evidence="3 4">
    <name type="scientific">Gibbsiella quercinecans</name>
    <dbReference type="NCBI Taxonomy" id="929813"/>
    <lineage>
        <taxon>Bacteria</taxon>
        <taxon>Pseudomonadati</taxon>
        <taxon>Pseudomonadota</taxon>
        <taxon>Gammaproteobacteria</taxon>
        <taxon>Enterobacterales</taxon>
        <taxon>Yersiniaceae</taxon>
        <taxon>Gibbsiella</taxon>
    </lineage>
</organism>
<dbReference type="InterPro" id="IPR033450">
    <property type="entry name" value="NlpE_C"/>
</dbReference>
<dbReference type="Proteomes" id="UP000217182">
    <property type="component" value="Chromosome"/>
</dbReference>
<dbReference type="EMBL" id="CP014136">
    <property type="protein sequence ID" value="ATA20888.1"/>
    <property type="molecule type" value="Genomic_DNA"/>
</dbReference>
<evidence type="ECO:0000256" key="1">
    <source>
        <dbReference type="SAM" id="SignalP"/>
    </source>
</evidence>
<protein>
    <submittedName>
        <fullName evidence="3">Lipoporotein NlpE</fullName>
    </submittedName>
</protein>
<gene>
    <name evidence="3" type="ORF">AWC35_16915</name>
</gene>
<dbReference type="RefSeq" id="WP_095847474.1">
    <property type="nucleotide sequence ID" value="NZ_CP014136.1"/>
</dbReference>
<sequence>MKNISVALFLAAGALSLLGCNNHFQPKEQPLQPMQQSYQGVLPCADCSGLDTLLYLDTDGTFVLQETYRETKDGDQTFAEYGKWERTADKLVLTGSNGDKRYFRPLGKNLEMLDQSGVPIRSPLNYQLAPVEKKLPSTPMALKGSYTYMADAAIFKDCVTGKTFPINNNVSLEQGYARARKAAGEPVFLMLDGHFSTQPSTEDGQMHKALVPDGNAVFDNAKHCDSAS</sequence>
<dbReference type="NCBIfam" id="NF007814">
    <property type="entry name" value="PRK10523.1"/>
    <property type="match status" value="1"/>
</dbReference>
<dbReference type="Gene3D" id="2.40.128.300">
    <property type="match status" value="1"/>
</dbReference>